<dbReference type="InterPro" id="IPR050259">
    <property type="entry name" value="SDR"/>
</dbReference>
<comment type="similarity">
    <text evidence="1">Belongs to the short-chain dehydrogenases/reductases (SDR) family.</text>
</comment>
<dbReference type="AlphaFoldDB" id="C7DGD0"/>
<dbReference type="Gene3D" id="3.40.50.720">
    <property type="entry name" value="NAD(P)-binding Rossmann-like Domain"/>
    <property type="match status" value="1"/>
</dbReference>
<dbReference type="CDD" id="cd05233">
    <property type="entry name" value="SDR_c"/>
    <property type="match status" value="1"/>
</dbReference>
<dbReference type="InterPro" id="IPR036291">
    <property type="entry name" value="NAD(P)-bd_dom_sf"/>
</dbReference>
<proteinExistence type="inferred from homology"/>
<evidence type="ECO:0000313" key="2">
    <source>
        <dbReference type="EMBL" id="EET90458.1"/>
    </source>
</evidence>
<dbReference type="PANTHER" id="PTHR42879">
    <property type="entry name" value="3-OXOACYL-(ACYL-CARRIER-PROTEIN) REDUCTASE"/>
    <property type="match status" value="1"/>
</dbReference>
<evidence type="ECO:0000256" key="1">
    <source>
        <dbReference type="ARBA" id="ARBA00006484"/>
    </source>
</evidence>
<sequence length="229" mass="24483">MKVLIVGCSGGIGSEISAQLHNSGYELIGIDREKPGQTDIFSRFYKTDLRATGEVLAACRKAKSAGNLWAIIYVAGIYPIVAAEDYGIALWDEVHSVNVRSAFIIFKELAPRIQKGGRIVTIVSGAAHVGSRDLAYSASKAGLLGLTKSLALNLAKKGILVNAVCPGVIETKMSARMNPRDVEAYKKKILLGRKGSPAEVAVAVEYLLNPKNTYMTGATIDVNGGLYLR</sequence>
<reference evidence="2 3" key="1">
    <citation type="journal article" date="2009" name="Genome Biol.">
        <title>Community-wide analysis of microbial genome sequence signatures.</title>
        <authorList>
            <person name="Dick G.J."/>
            <person name="Andersson A.F."/>
            <person name="Baker B.J."/>
            <person name="Simmons S.L."/>
            <person name="Thomas B.C."/>
            <person name="Yelton A.P."/>
            <person name="Banfield J.F."/>
        </authorList>
    </citation>
    <scope>NUCLEOTIDE SEQUENCE [LARGE SCALE GENOMIC DNA]</scope>
    <source>
        <strain evidence="2">ARMAN-2</strain>
    </source>
</reference>
<organism evidence="2 3">
    <name type="scientific">Candidatus Micrarchaeum acidiphilum ARMAN-2</name>
    <dbReference type="NCBI Taxonomy" id="425595"/>
    <lineage>
        <taxon>Archaea</taxon>
        <taxon>Candidatus Micrarchaeota</taxon>
        <taxon>Candidatus Micrarchaeia</taxon>
        <taxon>Candidatus Micrarchaeales</taxon>
        <taxon>Candidatus Micrarchaeaceae</taxon>
        <taxon>Candidatus Micrarchaeum</taxon>
    </lineage>
</organism>
<accession>C7DGD0</accession>
<reference evidence="2 3" key="2">
    <citation type="journal article" date="2010" name="Proc. Natl. Acad. Sci. U.S.A.">
        <title>Enigmatic, ultrasmall, uncultivated Archaea.</title>
        <authorList>
            <person name="Baker B.J."/>
            <person name="Comolli L.R."/>
            <person name="Dick G.J."/>
            <person name="Hauser L.J."/>
            <person name="Hyatt D."/>
            <person name="Dill B.D."/>
            <person name="Land M.L."/>
            <person name="Verberkmoes N.C."/>
            <person name="Hettich R.L."/>
            <person name="Banfield J.F."/>
        </authorList>
    </citation>
    <scope>NUCLEOTIDE SEQUENCE [LARGE SCALE GENOMIC DNA]</scope>
    <source>
        <strain evidence="2">ARMAN-2</strain>
    </source>
</reference>
<gene>
    <name evidence="2" type="ORF">UNLARM2_0134</name>
</gene>
<dbReference type="Proteomes" id="UP000332487">
    <property type="component" value="Unassembled WGS sequence"/>
</dbReference>
<dbReference type="PANTHER" id="PTHR42879:SF2">
    <property type="entry name" value="3-OXOACYL-[ACYL-CARRIER-PROTEIN] REDUCTASE FABG"/>
    <property type="match status" value="1"/>
</dbReference>
<protein>
    <submittedName>
        <fullName evidence="2">Short-chain dehydrogenase/reductase SDR</fullName>
    </submittedName>
</protein>
<keyword evidence="3" id="KW-1185">Reference proteome</keyword>
<dbReference type="PRINTS" id="PR00081">
    <property type="entry name" value="GDHRDH"/>
</dbReference>
<dbReference type="PROSITE" id="PS00061">
    <property type="entry name" value="ADH_SHORT"/>
    <property type="match status" value="1"/>
</dbReference>
<dbReference type="SUPFAM" id="SSF51735">
    <property type="entry name" value="NAD(P)-binding Rossmann-fold domains"/>
    <property type="match status" value="1"/>
</dbReference>
<dbReference type="PRINTS" id="PR00080">
    <property type="entry name" value="SDRFAMILY"/>
</dbReference>
<dbReference type="Pfam" id="PF13561">
    <property type="entry name" value="adh_short_C2"/>
    <property type="match status" value="1"/>
</dbReference>
<dbReference type="InterPro" id="IPR020904">
    <property type="entry name" value="Sc_DH/Rdtase_CS"/>
</dbReference>
<dbReference type="GO" id="GO:0032787">
    <property type="term" value="P:monocarboxylic acid metabolic process"/>
    <property type="evidence" value="ECO:0007669"/>
    <property type="project" value="UniProtKB-ARBA"/>
</dbReference>
<dbReference type="InterPro" id="IPR002347">
    <property type="entry name" value="SDR_fam"/>
</dbReference>
<name>C7DGD0_MICA2</name>
<dbReference type="EMBL" id="GG697237">
    <property type="protein sequence ID" value="EET90458.1"/>
    <property type="molecule type" value="Genomic_DNA"/>
</dbReference>
<evidence type="ECO:0000313" key="3">
    <source>
        <dbReference type="Proteomes" id="UP000332487"/>
    </source>
</evidence>